<dbReference type="PANTHER" id="PTHR14614">
    <property type="entry name" value="HEPATOCELLULAR CARCINOMA-ASSOCIATED ANTIGEN"/>
    <property type="match status" value="1"/>
</dbReference>
<dbReference type="GO" id="GO:0018064">
    <property type="term" value="F:protein-L-histidine N-tele-methyltransferase activity"/>
    <property type="evidence" value="ECO:0007669"/>
    <property type="project" value="UniProtKB-EC"/>
</dbReference>
<evidence type="ECO:0000313" key="10">
    <source>
        <dbReference type="Proteomes" id="UP000887575"/>
    </source>
</evidence>
<dbReference type="GO" id="GO:0032259">
    <property type="term" value="P:methylation"/>
    <property type="evidence" value="ECO:0007669"/>
    <property type="project" value="UniProtKB-KW"/>
</dbReference>
<dbReference type="AlphaFoldDB" id="A0AAF3EQ16"/>
<dbReference type="GO" id="GO:0005634">
    <property type="term" value="C:nucleus"/>
    <property type="evidence" value="ECO:0007669"/>
    <property type="project" value="UniProtKB-SubCell"/>
</dbReference>
<dbReference type="Proteomes" id="UP000887575">
    <property type="component" value="Unassembled WGS sequence"/>
</dbReference>
<dbReference type="Pfam" id="PF10294">
    <property type="entry name" value="Methyltransf_16"/>
    <property type="match status" value="1"/>
</dbReference>
<organism evidence="10 11">
    <name type="scientific">Mesorhabditis belari</name>
    <dbReference type="NCBI Taxonomy" id="2138241"/>
    <lineage>
        <taxon>Eukaryota</taxon>
        <taxon>Metazoa</taxon>
        <taxon>Ecdysozoa</taxon>
        <taxon>Nematoda</taxon>
        <taxon>Chromadorea</taxon>
        <taxon>Rhabditida</taxon>
        <taxon>Rhabditina</taxon>
        <taxon>Rhabditomorpha</taxon>
        <taxon>Rhabditoidea</taxon>
        <taxon>Rhabditidae</taxon>
        <taxon>Mesorhabditinae</taxon>
        <taxon>Mesorhabditis</taxon>
    </lineage>
</organism>
<evidence type="ECO:0000256" key="6">
    <source>
        <dbReference type="ARBA" id="ARBA00022679"/>
    </source>
</evidence>
<evidence type="ECO:0000256" key="5">
    <source>
        <dbReference type="ARBA" id="ARBA00022603"/>
    </source>
</evidence>
<keyword evidence="8" id="KW-0539">Nucleus</keyword>
<dbReference type="InterPro" id="IPR029063">
    <property type="entry name" value="SAM-dependent_MTases_sf"/>
</dbReference>
<evidence type="ECO:0000256" key="8">
    <source>
        <dbReference type="ARBA" id="ARBA00023242"/>
    </source>
</evidence>
<dbReference type="SUPFAM" id="SSF53335">
    <property type="entry name" value="S-adenosyl-L-methionine-dependent methyltransferases"/>
    <property type="match status" value="1"/>
</dbReference>
<comment type="similarity">
    <text evidence="9">Belongs to the methyltransferase superfamily. METTL18 family.</text>
</comment>
<evidence type="ECO:0000256" key="9">
    <source>
        <dbReference type="ARBA" id="ARBA00038126"/>
    </source>
</evidence>
<dbReference type="GO" id="GO:0005737">
    <property type="term" value="C:cytoplasm"/>
    <property type="evidence" value="ECO:0007669"/>
    <property type="project" value="UniProtKB-SubCell"/>
</dbReference>
<keyword evidence="4" id="KW-0963">Cytoplasm</keyword>
<evidence type="ECO:0000256" key="4">
    <source>
        <dbReference type="ARBA" id="ARBA00022490"/>
    </source>
</evidence>
<sequence length="234" mass="25908">MPLLRLTSGRELHFIDEETVKANLQERGFENDTAFIQLGHSDLEPNQYEGGLKVWECTKILCDFIEDNAERFQGKSVLELGCGSALPAILSKEIGAEEVAAQDFNSSVIDCFTLDNVLANGLSKGSLKLMAASWADLRGQLSNKSFDIVIASETIYNTSNYEAFHLAIDHSLKEDGVAWIVAKEFYFGLGGSAFVFLDFVKSKGIFKGEIIDPPRRGNDSEQGYAKVIIQLTRR</sequence>
<dbReference type="WBParaSite" id="MBELARI_LOCUS16167">
    <property type="protein sequence ID" value="MBELARI_LOCUS16167"/>
    <property type="gene ID" value="MBELARI_LOCUS16167"/>
</dbReference>
<dbReference type="EC" id="2.1.1.85" evidence="3"/>
<protein>
    <recommendedName>
        <fullName evidence="3">protein-histidine N-methyltransferase</fullName>
        <ecNumber evidence="3">2.1.1.85</ecNumber>
    </recommendedName>
</protein>
<accession>A0AAF3EQ16</accession>
<dbReference type="PANTHER" id="PTHR14614:SF39">
    <property type="entry name" value="HISTIDINE PROTEIN METHYLTRANSFERASE 1 HOMOLOG"/>
    <property type="match status" value="1"/>
</dbReference>
<evidence type="ECO:0000313" key="11">
    <source>
        <dbReference type="WBParaSite" id="MBELARI_LOCUS16167"/>
    </source>
</evidence>
<evidence type="ECO:0000256" key="1">
    <source>
        <dbReference type="ARBA" id="ARBA00004123"/>
    </source>
</evidence>
<comment type="subcellular location">
    <subcellularLocation>
        <location evidence="2">Cytoplasm</location>
    </subcellularLocation>
    <subcellularLocation>
        <location evidence="1">Nucleus</location>
    </subcellularLocation>
</comment>
<evidence type="ECO:0000256" key="2">
    <source>
        <dbReference type="ARBA" id="ARBA00004496"/>
    </source>
</evidence>
<evidence type="ECO:0000256" key="7">
    <source>
        <dbReference type="ARBA" id="ARBA00022691"/>
    </source>
</evidence>
<evidence type="ECO:0000256" key="3">
    <source>
        <dbReference type="ARBA" id="ARBA00012533"/>
    </source>
</evidence>
<dbReference type="Gene3D" id="3.40.50.150">
    <property type="entry name" value="Vaccinia Virus protein VP39"/>
    <property type="match status" value="1"/>
</dbReference>
<proteinExistence type="inferred from homology"/>
<reference evidence="11" key="1">
    <citation type="submission" date="2024-02" db="UniProtKB">
        <authorList>
            <consortium name="WormBaseParasite"/>
        </authorList>
    </citation>
    <scope>IDENTIFICATION</scope>
</reference>
<keyword evidence="7" id="KW-0949">S-adenosyl-L-methionine</keyword>
<keyword evidence="10" id="KW-1185">Reference proteome</keyword>
<name>A0AAF3EQ16_9BILA</name>
<keyword evidence="5" id="KW-0489">Methyltransferase</keyword>
<keyword evidence="6" id="KW-0808">Transferase</keyword>
<dbReference type="InterPro" id="IPR019410">
    <property type="entry name" value="Methyltransf_16"/>
</dbReference>